<keyword evidence="2" id="KW-1185">Reference proteome</keyword>
<dbReference type="RefSeq" id="YP_010652268.1">
    <property type="nucleotide sequence ID" value="NC_070785.1"/>
</dbReference>
<gene>
    <name evidence="1" type="primary">216</name>
    <name evidence="1" type="ORF">SEA_WAKANDA_216</name>
</gene>
<evidence type="ECO:0000313" key="2">
    <source>
        <dbReference type="Proteomes" id="UP000501266"/>
    </source>
</evidence>
<evidence type="ECO:0000313" key="1">
    <source>
        <dbReference type="EMBL" id="QIN94177.1"/>
    </source>
</evidence>
<dbReference type="EMBL" id="MT024865">
    <property type="protein sequence ID" value="QIN94177.1"/>
    <property type="molecule type" value="Genomic_DNA"/>
</dbReference>
<protein>
    <submittedName>
        <fullName evidence="1">Uncharacterized protein</fullName>
    </submittedName>
</protein>
<organism evidence="1 2">
    <name type="scientific">Streptomyces phage Wakanda</name>
    <dbReference type="NCBI Taxonomy" id="2713267"/>
    <lineage>
        <taxon>Viruses</taxon>
        <taxon>Duplodnaviria</taxon>
        <taxon>Heunggongvirae</taxon>
        <taxon>Uroviricota</taxon>
        <taxon>Caudoviricetes</taxon>
        <taxon>Stanwilliamsviridae</taxon>
        <taxon>Loccivirinae</taxon>
        <taxon>Wakandavirus</taxon>
        <taxon>Wakandavirus wakanda</taxon>
    </lineage>
</organism>
<name>A0A6G8R1V3_9CAUD</name>
<dbReference type="Proteomes" id="UP000501266">
    <property type="component" value="Segment"/>
</dbReference>
<dbReference type="KEGG" id="vg:77928052"/>
<proteinExistence type="predicted"/>
<sequence>MIDCGLWKSRLANRLDREGHMVSFTSGGIRVELPDRRAIDVDKWGRSYLFTEMTWDETGGLVSEENLADTESESELVDIATSLISNYE</sequence>
<reference evidence="1 2" key="1">
    <citation type="submission" date="2020-02" db="EMBL/GenBank/DDBJ databases">
        <authorList>
            <person name="Bullock J.N."/>
            <person name="Barnes M.L."/>
            <person name="Kankolongo K.M."/>
            <person name="Dejene B.A."/>
            <person name="Lindsay P.E."/>
            <person name="Bhuiyan S."/>
            <person name="Nayek S."/>
            <person name="Hughes L.E."/>
            <person name="Garlena R.A."/>
            <person name="Russell D.A."/>
            <person name="Pope W.H."/>
            <person name="Jacobs-Sera D."/>
            <person name="Hatfull G.F."/>
        </authorList>
    </citation>
    <scope>NUCLEOTIDE SEQUENCE [LARGE SCALE GENOMIC DNA]</scope>
</reference>
<dbReference type="GeneID" id="77928052"/>
<accession>A0A6G8R1V3</accession>